<proteinExistence type="predicted"/>
<organism evidence="1 2">
    <name type="scientific">Brachionus plicatilis</name>
    <name type="common">Marine rotifer</name>
    <name type="synonym">Brachionus muelleri</name>
    <dbReference type="NCBI Taxonomy" id="10195"/>
    <lineage>
        <taxon>Eukaryota</taxon>
        <taxon>Metazoa</taxon>
        <taxon>Spiralia</taxon>
        <taxon>Gnathifera</taxon>
        <taxon>Rotifera</taxon>
        <taxon>Eurotatoria</taxon>
        <taxon>Monogononta</taxon>
        <taxon>Pseudotrocha</taxon>
        <taxon>Ploima</taxon>
        <taxon>Brachionidae</taxon>
        <taxon>Brachionus</taxon>
    </lineage>
</organism>
<gene>
    <name evidence="1" type="ORF">BpHYR1_042235</name>
</gene>
<sequence length="240" mass="28834">MDEFKDIYKNSKQSNNFELRLNGSTCRKIRSAYNFYCVAHSKMGNTIEIQEMGKMNALEDLNQKYEINQPNLKRWQVASELTKNMEDYKEENIDVHVNGNEKWDMFTELTFRMPKKTKKQKLLLYGKYNKLKSVSALRVARQKNKNFDYDYDQCLDYFSEDDEIQDELIDESNKNKNQINLNIETLIDHHLCSKNLIYKQKLNKKIFEKKFKKRVSKNPKKLYRLIYCLKCKIKLNLTMN</sequence>
<protein>
    <submittedName>
        <fullName evidence="1">Uncharacterized protein</fullName>
    </submittedName>
</protein>
<name>A0A3M7PE28_BRAPC</name>
<comment type="caution">
    <text evidence="1">The sequence shown here is derived from an EMBL/GenBank/DDBJ whole genome shotgun (WGS) entry which is preliminary data.</text>
</comment>
<evidence type="ECO:0000313" key="1">
    <source>
        <dbReference type="EMBL" id="RMZ97010.1"/>
    </source>
</evidence>
<evidence type="ECO:0000313" key="2">
    <source>
        <dbReference type="Proteomes" id="UP000276133"/>
    </source>
</evidence>
<accession>A0A3M7PE28</accession>
<dbReference type="Proteomes" id="UP000276133">
    <property type="component" value="Unassembled WGS sequence"/>
</dbReference>
<dbReference type="EMBL" id="REGN01011694">
    <property type="protein sequence ID" value="RMZ97010.1"/>
    <property type="molecule type" value="Genomic_DNA"/>
</dbReference>
<dbReference type="AlphaFoldDB" id="A0A3M7PE28"/>
<keyword evidence="2" id="KW-1185">Reference proteome</keyword>
<reference evidence="1 2" key="1">
    <citation type="journal article" date="2018" name="Sci. Rep.">
        <title>Genomic signatures of local adaptation to the degree of environmental predictability in rotifers.</title>
        <authorList>
            <person name="Franch-Gras L."/>
            <person name="Hahn C."/>
            <person name="Garcia-Roger E.M."/>
            <person name="Carmona M.J."/>
            <person name="Serra M."/>
            <person name="Gomez A."/>
        </authorList>
    </citation>
    <scope>NUCLEOTIDE SEQUENCE [LARGE SCALE GENOMIC DNA]</scope>
    <source>
        <strain evidence="1">HYR1</strain>
    </source>
</reference>